<evidence type="ECO:0000256" key="5">
    <source>
        <dbReference type="RuleBase" id="RU003560"/>
    </source>
</evidence>
<comment type="similarity">
    <text evidence="5">Belongs to the class-III pyridoxal-phosphate-dependent aminotransferase family.</text>
</comment>
<keyword evidence="3" id="KW-0808">Transferase</keyword>
<dbReference type="InterPro" id="IPR005814">
    <property type="entry name" value="Aminotrans_3"/>
</dbReference>
<protein>
    <submittedName>
        <fullName evidence="6">Aspartate aminotransferase family protein</fullName>
    </submittedName>
</protein>
<keyword evidence="7" id="KW-1185">Reference proteome</keyword>
<evidence type="ECO:0000256" key="1">
    <source>
        <dbReference type="ARBA" id="ARBA00001933"/>
    </source>
</evidence>
<dbReference type="Gene3D" id="3.40.640.10">
    <property type="entry name" value="Type I PLP-dependent aspartate aminotransferase-like (Major domain)"/>
    <property type="match status" value="1"/>
</dbReference>
<dbReference type="SUPFAM" id="SSF53383">
    <property type="entry name" value="PLP-dependent transferases"/>
    <property type="match status" value="1"/>
</dbReference>
<dbReference type="GO" id="GO:0030170">
    <property type="term" value="F:pyridoxal phosphate binding"/>
    <property type="evidence" value="ECO:0007669"/>
    <property type="project" value="InterPro"/>
</dbReference>
<sequence length="405" mass="43929">MADHSPDAHSPQKNAFQRHIAQTSDAPLGLEIERAEGVYLHTRDGREIIDFISGIAVSSLGHGHPEVVRAVQEQAARHMHVMVYGEFVQDTQSALAARLTSLLPGSLDRVYFVNSGTEANEAALKLAKKATGRHRFLAFRDGYHGDTQGSLSVTGRDVYRKPYEPLLPDVHFFDFNLHSVLESVTEDVAAVILEPIQGEGGIIPSDPDWLQALRKRCSETGTLLIFDEIQSGFGRTGKLFAFEHYGVVPDILTMAKAMGGGMPLGGLAASSRLFEAFMYDPPLNHVTTFGGHPVSCAAADAALRVLVRDGWMERAHRIEEAAKGILQGPGIDAVRGKGAMLGLQLTDSGLTRKTVQTCMERHGILLGWTLHSNTLIRLAPPLIIDEALLAETLTTIRDTVAACAD</sequence>
<dbReference type="InterPro" id="IPR050103">
    <property type="entry name" value="Class-III_PLP-dep_AT"/>
</dbReference>
<dbReference type="Proteomes" id="UP000673975">
    <property type="component" value="Unassembled WGS sequence"/>
</dbReference>
<dbReference type="InterPro" id="IPR049704">
    <property type="entry name" value="Aminotrans_3_PPA_site"/>
</dbReference>
<dbReference type="InterPro" id="IPR015424">
    <property type="entry name" value="PyrdxlP-dep_Trfase"/>
</dbReference>
<reference evidence="6" key="1">
    <citation type="submission" date="2021-02" db="EMBL/GenBank/DDBJ databases">
        <title>Natronogracilivirga saccharolytica gen. nov. sp. nov. a new anaerobic, haloalkiliphilic carbohydrate-fermenting bacterium from soda lake and proposing of Cyclonatronumiaceae fam. nov. in the phylum Balneolaeota.</title>
        <authorList>
            <person name="Zhilina T.N."/>
            <person name="Sorokin D.Y."/>
            <person name="Zavarzina D.G."/>
            <person name="Toshchakov S.V."/>
            <person name="Kublanov I.V."/>
        </authorList>
    </citation>
    <scope>NUCLEOTIDE SEQUENCE</scope>
    <source>
        <strain evidence="6">Z-1702</strain>
    </source>
</reference>
<keyword evidence="4 5" id="KW-0663">Pyridoxal phosphate</keyword>
<keyword evidence="2 6" id="KW-0032">Aminotransferase</keyword>
<dbReference type="PANTHER" id="PTHR11986:SF79">
    <property type="entry name" value="ACETYLORNITHINE AMINOTRANSFERASE, MITOCHONDRIAL"/>
    <property type="match status" value="1"/>
</dbReference>
<dbReference type="InterPro" id="IPR015421">
    <property type="entry name" value="PyrdxlP-dep_Trfase_major"/>
</dbReference>
<dbReference type="PROSITE" id="PS00600">
    <property type="entry name" value="AA_TRANSFER_CLASS_3"/>
    <property type="match status" value="1"/>
</dbReference>
<dbReference type="AlphaFoldDB" id="A0A8J7UXS0"/>
<name>A0A8J7UXS0_9BACT</name>
<dbReference type="FunFam" id="3.40.640.10:FF:000004">
    <property type="entry name" value="Acetylornithine aminotransferase"/>
    <property type="match status" value="1"/>
</dbReference>
<organism evidence="6 7">
    <name type="scientific">Natronogracilivirga saccharolytica</name>
    <dbReference type="NCBI Taxonomy" id="2812953"/>
    <lineage>
        <taxon>Bacteria</taxon>
        <taxon>Pseudomonadati</taxon>
        <taxon>Balneolota</taxon>
        <taxon>Balneolia</taxon>
        <taxon>Balneolales</taxon>
        <taxon>Cyclonatronaceae</taxon>
        <taxon>Natronogracilivirga</taxon>
    </lineage>
</organism>
<evidence type="ECO:0000313" key="7">
    <source>
        <dbReference type="Proteomes" id="UP000673975"/>
    </source>
</evidence>
<proteinExistence type="inferred from homology"/>
<dbReference type="Pfam" id="PF00202">
    <property type="entry name" value="Aminotran_3"/>
    <property type="match status" value="1"/>
</dbReference>
<evidence type="ECO:0000256" key="2">
    <source>
        <dbReference type="ARBA" id="ARBA00022576"/>
    </source>
</evidence>
<evidence type="ECO:0000313" key="6">
    <source>
        <dbReference type="EMBL" id="MBP3193644.1"/>
    </source>
</evidence>
<gene>
    <name evidence="6" type="ORF">NATSA_13285</name>
</gene>
<dbReference type="GO" id="GO:0042802">
    <property type="term" value="F:identical protein binding"/>
    <property type="evidence" value="ECO:0007669"/>
    <property type="project" value="TreeGrafter"/>
</dbReference>
<dbReference type="CDD" id="cd00610">
    <property type="entry name" value="OAT_like"/>
    <property type="match status" value="1"/>
</dbReference>
<dbReference type="Gene3D" id="3.90.1150.10">
    <property type="entry name" value="Aspartate Aminotransferase, domain 1"/>
    <property type="match status" value="1"/>
</dbReference>
<dbReference type="RefSeq" id="WP_210513099.1">
    <property type="nucleotide sequence ID" value="NZ_JAFIDN010000012.1"/>
</dbReference>
<accession>A0A8J7UXS0</accession>
<dbReference type="PIRSF" id="PIRSF000521">
    <property type="entry name" value="Transaminase_4ab_Lys_Orn"/>
    <property type="match status" value="1"/>
</dbReference>
<dbReference type="EMBL" id="JAFIDN010000012">
    <property type="protein sequence ID" value="MBP3193644.1"/>
    <property type="molecule type" value="Genomic_DNA"/>
</dbReference>
<evidence type="ECO:0000256" key="3">
    <source>
        <dbReference type="ARBA" id="ARBA00022679"/>
    </source>
</evidence>
<dbReference type="PANTHER" id="PTHR11986">
    <property type="entry name" value="AMINOTRANSFERASE CLASS III"/>
    <property type="match status" value="1"/>
</dbReference>
<dbReference type="GO" id="GO:0008483">
    <property type="term" value="F:transaminase activity"/>
    <property type="evidence" value="ECO:0007669"/>
    <property type="project" value="UniProtKB-KW"/>
</dbReference>
<evidence type="ECO:0000256" key="4">
    <source>
        <dbReference type="ARBA" id="ARBA00022898"/>
    </source>
</evidence>
<comment type="caution">
    <text evidence="6">The sequence shown here is derived from an EMBL/GenBank/DDBJ whole genome shotgun (WGS) entry which is preliminary data.</text>
</comment>
<dbReference type="InterPro" id="IPR015422">
    <property type="entry name" value="PyrdxlP-dep_Trfase_small"/>
</dbReference>
<comment type="cofactor">
    <cofactor evidence="1">
        <name>pyridoxal 5'-phosphate</name>
        <dbReference type="ChEBI" id="CHEBI:597326"/>
    </cofactor>
</comment>